<evidence type="ECO:0000313" key="2">
    <source>
        <dbReference type="EMBL" id="RJF58576.1"/>
    </source>
</evidence>
<proteinExistence type="predicted"/>
<feature type="region of interest" description="Disordered" evidence="1">
    <location>
        <begin position="1"/>
        <end position="29"/>
    </location>
</feature>
<organism evidence="2 3">
    <name type="scientific">Serratia inhibens</name>
    <dbReference type="NCBI Taxonomy" id="2338073"/>
    <lineage>
        <taxon>Bacteria</taxon>
        <taxon>Pseudomonadati</taxon>
        <taxon>Pseudomonadota</taxon>
        <taxon>Gammaproteobacteria</taxon>
        <taxon>Enterobacterales</taxon>
        <taxon>Yersiniaceae</taxon>
        <taxon>Serratia</taxon>
    </lineage>
</organism>
<reference evidence="2 3" key="1">
    <citation type="submission" date="2018-09" db="EMBL/GenBank/DDBJ databases">
        <title>Draft genome of a novel serratia sp. strain with antifungal activity.</title>
        <authorList>
            <person name="Dichmann S.I."/>
            <person name="Park B.P."/>
            <person name="Pathiraja D."/>
            <person name="Choi I.-G."/>
            <person name="Stougaard P."/>
            <person name="Hennessy R.C."/>
        </authorList>
    </citation>
    <scope>NUCLEOTIDE SEQUENCE [LARGE SCALE GENOMIC DNA]</scope>
    <source>
        <strain evidence="2 3">S40</strain>
    </source>
</reference>
<dbReference type="Proteomes" id="UP000284338">
    <property type="component" value="Unassembled WGS sequence"/>
</dbReference>
<comment type="caution">
    <text evidence="2">The sequence shown here is derived from an EMBL/GenBank/DDBJ whole genome shotgun (WGS) entry which is preliminary data.</text>
</comment>
<evidence type="ECO:0000313" key="3">
    <source>
        <dbReference type="Proteomes" id="UP000284338"/>
    </source>
</evidence>
<dbReference type="AlphaFoldDB" id="A0AA92X7W4"/>
<evidence type="ECO:0000256" key="1">
    <source>
        <dbReference type="SAM" id="MobiDB-lite"/>
    </source>
</evidence>
<keyword evidence="3" id="KW-1185">Reference proteome</keyword>
<dbReference type="EMBL" id="QYYG01000001">
    <property type="protein sequence ID" value="RJF58576.1"/>
    <property type="molecule type" value="Genomic_DNA"/>
</dbReference>
<protein>
    <submittedName>
        <fullName evidence="2">Uncharacterized protein</fullName>
    </submittedName>
</protein>
<accession>A0AA92X7W4</accession>
<sequence>MDFELQLGGKGGSPRELTQVSDRGERPQPTTLQLERRRVIAKALPGAAYARLFSVLPPY</sequence>
<gene>
    <name evidence="2" type="ORF">D4100_07470</name>
</gene>
<name>A0AA92X7W4_9GAMM</name>